<protein>
    <recommendedName>
        <fullName evidence="3">Guanylate kinase/L-type calcium channel beta subunit domain-containing protein</fullName>
    </recommendedName>
</protein>
<evidence type="ECO:0000313" key="5">
    <source>
        <dbReference type="Proteomes" id="UP001160148"/>
    </source>
</evidence>
<dbReference type="InterPro" id="IPR027417">
    <property type="entry name" value="P-loop_NTPase"/>
</dbReference>
<dbReference type="Gene3D" id="3.40.50.300">
    <property type="entry name" value="P-loop containing nucleotide triphosphate hydrolases"/>
    <property type="match status" value="1"/>
</dbReference>
<dbReference type="Pfam" id="PF00625">
    <property type="entry name" value="Guanylate_kin"/>
    <property type="match status" value="1"/>
</dbReference>
<keyword evidence="5" id="KW-1185">Reference proteome</keyword>
<dbReference type="Gene3D" id="2.30.30.40">
    <property type="entry name" value="SH3 Domains"/>
    <property type="match status" value="1"/>
</dbReference>
<comment type="caution">
    <text evidence="4">The sequence shown here is derived from an EMBL/GenBank/DDBJ whole genome shotgun (WGS) entry which is preliminary data.</text>
</comment>
<dbReference type="GO" id="GO:0005891">
    <property type="term" value="C:voltage-gated calcium channel complex"/>
    <property type="evidence" value="ECO:0007669"/>
    <property type="project" value="InterPro"/>
</dbReference>
<dbReference type="SUPFAM" id="SSF50044">
    <property type="entry name" value="SH3-domain"/>
    <property type="match status" value="1"/>
</dbReference>
<dbReference type="InterPro" id="IPR008145">
    <property type="entry name" value="GK/Ca_channel_bsu"/>
</dbReference>
<evidence type="ECO:0000256" key="1">
    <source>
        <dbReference type="ARBA" id="ARBA00022553"/>
    </source>
</evidence>
<feature type="region of interest" description="Disordered" evidence="2">
    <location>
        <begin position="491"/>
        <end position="526"/>
    </location>
</feature>
<reference evidence="4 5" key="1">
    <citation type="submission" date="2023-01" db="EMBL/GenBank/DDBJ databases">
        <authorList>
            <person name="Whitehead M."/>
        </authorList>
    </citation>
    <scope>NUCLEOTIDE SEQUENCE [LARGE SCALE GENOMIC DNA]</scope>
</reference>
<evidence type="ECO:0000313" key="4">
    <source>
        <dbReference type="EMBL" id="CAI6345682.1"/>
    </source>
</evidence>
<dbReference type="AlphaFoldDB" id="A0AAV0VR63"/>
<dbReference type="InterPro" id="IPR000584">
    <property type="entry name" value="VDCC_L_bsu"/>
</dbReference>
<accession>A0AAV0VR63</accession>
<sequence>MSGAFNSVGSVDQKPPLRLRRTCPATKPVAFAIRTNVAYDGNLDDDCPLQGHAISFKAQEFLHIKEKYDNNWWIGRLVKEGSDLGYIPSPTKLEIMRMIAQSPSSTKNSISSNLDGSPTAGGVRTSALTVPTVKCKRNIFFKKQDISLPPYDVIPSMRPIVIVGPSLKGYEVTDMMQKVIFNFLKRHFEGRIIITRVIADISLAKKSLYNNPSKKTTVGNKPGSRSNNLAYVQEEVERIFELAQTLQLVVLDCDTINHPSQLVKTSLAPTIVYIKVKPEILHRLIKTRGKSQTQYLNVQMVASEKLAQCPSKMFDVIIDESQIEDACDHIAGFLESYWRATHPHEILDYSEQQLLTRPIKRSPKIVLSSIIPKANVCSRSEYKPKARRSSRTHSEYNDYEPNDQERKDNNISLSTSTHKMNNQKQQQQRYHDVVQYDLRQPLHSYHSQLLRNRHNYGGRLHQNRVVQLNDHEHEQYNYEYQPRQNQRFPHQLQQQNHNEQRQHQRGQQRHERHVSFEMSGLYHDDE</sequence>
<proteinExistence type="predicted"/>
<dbReference type="InterPro" id="IPR036028">
    <property type="entry name" value="SH3-like_dom_sf"/>
</dbReference>
<dbReference type="PANTHER" id="PTHR11824">
    <property type="entry name" value="VOLTAGE-DEPENDENT CALCIUM CHANNEL BETA SUBUNIT"/>
    <property type="match status" value="1"/>
</dbReference>
<feature type="compositionally biased region" description="Basic residues" evidence="2">
    <location>
        <begin position="503"/>
        <end position="512"/>
    </location>
</feature>
<dbReference type="SUPFAM" id="SSF52540">
    <property type="entry name" value="P-loop containing nucleoside triphosphate hydrolases"/>
    <property type="match status" value="1"/>
</dbReference>
<dbReference type="SMART" id="SM00072">
    <property type="entry name" value="GuKc"/>
    <property type="match status" value="1"/>
</dbReference>
<dbReference type="Proteomes" id="UP001160148">
    <property type="component" value="Unassembled WGS sequence"/>
</dbReference>
<feature type="domain" description="Guanylate kinase/L-type calcium channel beta subunit" evidence="3">
    <location>
        <begin position="156"/>
        <end position="338"/>
    </location>
</feature>
<feature type="region of interest" description="Disordered" evidence="2">
    <location>
        <begin position="380"/>
        <end position="410"/>
    </location>
</feature>
<dbReference type="EMBL" id="CARXXK010000001">
    <property type="protein sequence ID" value="CAI6345682.1"/>
    <property type="molecule type" value="Genomic_DNA"/>
</dbReference>
<organism evidence="4 5">
    <name type="scientific">Macrosiphum euphorbiae</name>
    <name type="common">potato aphid</name>
    <dbReference type="NCBI Taxonomy" id="13131"/>
    <lineage>
        <taxon>Eukaryota</taxon>
        <taxon>Metazoa</taxon>
        <taxon>Ecdysozoa</taxon>
        <taxon>Arthropoda</taxon>
        <taxon>Hexapoda</taxon>
        <taxon>Insecta</taxon>
        <taxon>Pterygota</taxon>
        <taxon>Neoptera</taxon>
        <taxon>Paraneoptera</taxon>
        <taxon>Hemiptera</taxon>
        <taxon>Sternorrhyncha</taxon>
        <taxon>Aphidomorpha</taxon>
        <taxon>Aphidoidea</taxon>
        <taxon>Aphididae</taxon>
        <taxon>Macrosiphini</taxon>
        <taxon>Macrosiphum</taxon>
    </lineage>
</organism>
<dbReference type="GO" id="GO:0005245">
    <property type="term" value="F:voltage-gated calcium channel activity"/>
    <property type="evidence" value="ECO:0007669"/>
    <property type="project" value="InterPro"/>
</dbReference>
<name>A0AAV0VR63_9HEMI</name>
<keyword evidence="1" id="KW-0597">Phosphoprotein</keyword>
<gene>
    <name evidence="4" type="ORF">MEUPH1_LOCUS2665</name>
</gene>
<dbReference type="CDD" id="cd11863">
    <property type="entry name" value="SH3_CACNB"/>
    <property type="match status" value="1"/>
</dbReference>
<dbReference type="PRINTS" id="PR01626">
    <property type="entry name" value="LCACHANNELB"/>
</dbReference>
<evidence type="ECO:0000256" key="2">
    <source>
        <dbReference type="SAM" id="MobiDB-lite"/>
    </source>
</evidence>
<evidence type="ECO:0000259" key="3">
    <source>
        <dbReference type="SMART" id="SM00072"/>
    </source>
</evidence>